<dbReference type="NCBIfam" id="TIGR03860">
    <property type="entry name" value="FMN_nitrolo"/>
    <property type="match status" value="1"/>
</dbReference>
<feature type="binding site" evidence="6">
    <location>
        <position position="228"/>
    </location>
    <ligand>
        <name>FMN</name>
        <dbReference type="ChEBI" id="CHEBI:58210"/>
    </ligand>
</feature>
<feature type="binding site" evidence="6">
    <location>
        <position position="58"/>
    </location>
    <ligand>
        <name>FMN</name>
        <dbReference type="ChEBI" id="CHEBI:58210"/>
    </ligand>
</feature>
<proteinExistence type="inferred from homology"/>
<dbReference type="SUPFAM" id="SSF51679">
    <property type="entry name" value="Bacterial luciferase-like"/>
    <property type="match status" value="1"/>
</dbReference>
<dbReference type="GO" id="GO:0016705">
    <property type="term" value="F:oxidoreductase activity, acting on paired donors, with incorporation or reduction of molecular oxygen"/>
    <property type="evidence" value="ECO:0007669"/>
    <property type="project" value="InterPro"/>
</dbReference>
<dbReference type="PANTHER" id="PTHR30011:SF16">
    <property type="entry name" value="C2H2 FINGER DOMAIN TRANSCRIPTION FACTOR (EUROFUNG)-RELATED"/>
    <property type="match status" value="1"/>
</dbReference>
<feature type="domain" description="Luciferase-like" evidence="7">
    <location>
        <begin position="30"/>
        <end position="389"/>
    </location>
</feature>
<protein>
    <submittedName>
        <fullName evidence="8">Nitrilotriacetate monooxygenase</fullName>
    </submittedName>
</protein>
<gene>
    <name evidence="8" type="ORF">DLJ53_13800</name>
</gene>
<evidence type="ECO:0000256" key="4">
    <source>
        <dbReference type="ARBA" id="ARBA00023033"/>
    </source>
</evidence>
<name>A0A8B2NXZ8_9HYPH</name>
<dbReference type="GO" id="GO:0004497">
    <property type="term" value="F:monooxygenase activity"/>
    <property type="evidence" value="ECO:0007669"/>
    <property type="project" value="UniProtKB-KW"/>
</dbReference>
<reference evidence="8 9" key="1">
    <citation type="submission" date="2018-05" db="EMBL/GenBank/DDBJ databases">
        <title>Acuticoccus sediminis sp. nov., isolated from deep-sea sediment of Indian Ocean.</title>
        <authorList>
            <person name="Liu X."/>
            <person name="Lai Q."/>
            <person name="Du Y."/>
            <person name="Sun F."/>
            <person name="Zhang X."/>
            <person name="Wang S."/>
            <person name="Shao Z."/>
        </authorList>
    </citation>
    <scope>NUCLEOTIDE SEQUENCE [LARGE SCALE GENOMIC DNA]</scope>
    <source>
        <strain evidence="8 9">PTG4-2</strain>
    </source>
</reference>
<dbReference type="Gene3D" id="3.20.20.30">
    <property type="entry name" value="Luciferase-like domain"/>
    <property type="match status" value="1"/>
</dbReference>
<evidence type="ECO:0000256" key="2">
    <source>
        <dbReference type="ARBA" id="ARBA00022643"/>
    </source>
</evidence>
<keyword evidence="1 6" id="KW-0285">Flavoprotein</keyword>
<evidence type="ECO:0000313" key="8">
    <source>
        <dbReference type="EMBL" id="RAI02424.1"/>
    </source>
</evidence>
<dbReference type="InterPro" id="IPR016215">
    <property type="entry name" value="NTA_MOA"/>
</dbReference>
<evidence type="ECO:0000313" key="9">
    <source>
        <dbReference type="Proteomes" id="UP000249590"/>
    </source>
</evidence>
<dbReference type="Proteomes" id="UP000249590">
    <property type="component" value="Unassembled WGS sequence"/>
</dbReference>
<dbReference type="Pfam" id="PF00296">
    <property type="entry name" value="Bac_luciferase"/>
    <property type="match status" value="1"/>
</dbReference>
<dbReference type="EMBL" id="QHHQ01000002">
    <property type="protein sequence ID" value="RAI02424.1"/>
    <property type="molecule type" value="Genomic_DNA"/>
</dbReference>
<evidence type="ECO:0000256" key="1">
    <source>
        <dbReference type="ARBA" id="ARBA00022630"/>
    </source>
</evidence>
<evidence type="ECO:0000256" key="6">
    <source>
        <dbReference type="PIRSR" id="PIRSR000337-1"/>
    </source>
</evidence>
<sequence>MAHMHLVHMFFHSPITHTALSWASPEDGQLAGMGSFGYWQDLARTLERGGFDAAFFADTPAASDQYKDGPETPITYGVVWPTHDPMPVAAVMLAATTHLGVGVTLSITGNPPFLAYRRLSTLDYMSGGRLGWNVVTGHMRAEHRAVGQDLVGHDERYDVADEFMEICNALWDSFAPGALPMDKESGILGDPSRIARVKHVGKYFRCEAVSPTLPSPQGGRPVIFQAGSSGRGMEFAVKHADGIFAIQPHLKAMRAFRERFDAAAAAGGREPIGILFGLQYVIGSTEEEARRRLEALRERVPLDAGLSRLSAPLGIDCSTLDPDQPLEEVPTEASRGMAAALVQIGSDTGRKVTVREAAIQMGLTVGLPQVVGSPEQIADALEHYWRESGGYGFNLSAATKPGMIEEFVDHVVPILRKRGLVRPEYTGSTLRENLAA</sequence>
<evidence type="ECO:0000256" key="3">
    <source>
        <dbReference type="ARBA" id="ARBA00023002"/>
    </source>
</evidence>
<keyword evidence="4 8" id="KW-0503">Monooxygenase</keyword>
<dbReference type="InterPro" id="IPR051260">
    <property type="entry name" value="Diverse_substr_monoxygenases"/>
</dbReference>
<comment type="caution">
    <text evidence="8">The sequence shown here is derived from an EMBL/GenBank/DDBJ whole genome shotgun (WGS) entry which is preliminary data.</text>
</comment>
<feature type="binding site" evidence="6">
    <location>
        <position position="104"/>
    </location>
    <ligand>
        <name>FMN</name>
        <dbReference type="ChEBI" id="CHEBI:58210"/>
    </ligand>
</feature>
<keyword evidence="9" id="KW-1185">Reference proteome</keyword>
<feature type="binding site" evidence="6">
    <location>
        <position position="153"/>
    </location>
    <ligand>
        <name>FMN</name>
        <dbReference type="ChEBI" id="CHEBI:58210"/>
    </ligand>
</feature>
<dbReference type="PIRSF" id="PIRSF000337">
    <property type="entry name" value="NTA_MOA"/>
    <property type="match status" value="1"/>
</dbReference>
<organism evidence="8 9">
    <name type="scientific">Acuticoccus sediminis</name>
    <dbReference type="NCBI Taxonomy" id="2184697"/>
    <lineage>
        <taxon>Bacteria</taxon>
        <taxon>Pseudomonadati</taxon>
        <taxon>Pseudomonadota</taxon>
        <taxon>Alphaproteobacteria</taxon>
        <taxon>Hyphomicrobiales</taxon>
        <taxon>Amorphaceae</taxon>
        <taxon>Acuticoccus</taxon>
    </lineage>
</organism>
<keyword evidence="2 6" id="KW-0288">FMN</keyword>
<keyword evidence="3" id="KW-0560">Oxidoreductase</keyword>
<evidence type="ECO:0000256" key="5">
    <source>
        <dbReference type="ARBA" id="ARBA00033748"/>
    </source>
</evidence>
<evidence type="ECO:0000259" key="7">
    <source>
        <dbReference type="Pfam" id="PF00296"/>
    </source>
</evidence>
<dbReference type="InterPro" id="IPR036661">
    <property type="entry name" value="Luciferase-like_sf"/>
</dbReference>
<dbReference type="InterPro" id="IPR011251">
    <property type="entry name" value="Luciferase-like_dom"/>
</dbReference>
<feature type="binding site" evidence="6">
    <location>
        <position position="157"/>
    </location>
    <ligand>
        <name>FMN</name>
        <dbReference type="ChEBI" id="CHEBI:58210"/>
    </ligand>
</feature>
<dbReference type="OrthoDB" id="9779442at2"/>
<dbReference type="RefSeq" id="WP_111346027.1">
    <property type="nucleotide sequence ID" value="NZ_QHHQ01000002.1"/>
</dbReference>
<feature type="binding site" evidence="6">
    <location>
        <position position="229"/>
    </location>
    <ligand>
        <name>FMN</name>
        <dbReference type="ChEBI" id="CHEBI:58210"/>
    </ligand>
</feature>
<dbReference type="AlphaFoldDB" id="A0A8B2NXZ8"/>
<comment type="similarity">
    <text evidence="5">Belongs to the NtaA/SnaA/DszA monooxygenase family.</text>
</comment>
<accession>A0A8B2NXZ8</accession>
<dbReference type="PANTHER" id="PTHR30011">
    <property type="entry name" value="ALKANESULFONATE MONOOXYGENASE-RELATED"/>
    <property type="match status" value="1"/>
</dbReference>